<accession>A0A9W8MRP9</accession>
<protein>
    <submittedName>
        <fullName evidence="2">Uncharacterized protein</fullName>
    </submittedName>
</protein>
<dbReference type="Proteomes" id="UP001148786">
    <property type="component" value="Unassembled WGS sequence"/>
</dbReference>
<reference evidence="2" key="1">
    <citation type="submission" date="2022-07" db="EMBL/GenBank/DDBJ databases">
        <title>Genome Sequence of Agrocybe chaxingu.</title>
        <authorList>
            <person name="Buettner E."/>
        </authorList>
    </citation>
    <scope>NUCLEOTIDE SEQUENCE</scope>
    <source>
        <strain evidence="2">MP-N11</strain>
    </source>
</reference>
<sequence length="374" mass="41755">MCKASTTQPPPIPDILAFTKMSTIITALQLTARLRKAWTLVFQYPTLHEGGGIPIKPGISRDLLHQYTDLCDIPDMMEYVKVYRETLSSGLFDRRGIIFLYNPSSRINSHTTKRYPPISVGDVGFFDSNGGFDTHFNVLDKKINKDSDYDQPPGLLDFKEYLVSQGRKDTDILDYQADGLIRGRRNKRSISENMIVKDERMAEFVVENMDLPCASVYMPQTVDRISIRKPNPFSFFEDFIKIYGAMWIEFAKPRGVGRTKTQPVCVIGEVNRTPVWASASSLVPESLASAKVSQPDPASDVLVWSDISDDSLFTQAGPPIDCLVEGKAAPPRECIAVSAWMLQPPSQFARSMSELTGPLRSSLSRGRSRAASLK</sequence>
<organism evidence="2 3">
    <name type="scientific">Agrocybe chaxingu</name>
    <dbReference type="NCBI Taxonomy" id="84603"/>
    <lineage>
        <taxon>Eukaryota</taxon>
        <taxon>Fungi</taxon>
        <taxon>Dikarya</taxon>
        <taxon>Basidiomycota</taxon>
        <taxon>Agaricomycotina</taxon>
        <taxon>Agaricomycetes</taxon>
        <taxon>Agaricomycetidae</taxon>
        <taxon>Agaricales</taxon>
        <taxon>Agaricineae</taxon>
        <taxon>Strophariaceae</taxon>
        <taxon>Agrocybe</taxon>
    </lineage>
</organism>
<feature type="region of interest" description="Disordered" evidence="1">
    <location>
        <begin position="353"/>
        <end position="374"/>
    </location>
</feature>
<evidence type="ECO:0000256" key="1">
    <source>
        <dbReference type="SAM" id="MobiDB-lite"/>
    </source>
</evidence>
<dbReference type="EMBL" id="JANKHO010001516">
    <property type="protein sequence ID" value="KAJ3500948.1"/>
    <property type="molecule type" value="Genomic_DNA"/>
</dbReference>
<name>A0A9W8MRP9_9AGAR</name>
<gene>
    <name evidence="2" type="ORF">NLJ89_g9565</name>
</gene>
<proteinExistence type="predicted"/>
<keyword evidence="3" id="KW-1185">Reference proteome</keyword>
<comment type="caution">
    <text evidence="2">The sequence shown here is derived from an EMBL/GenBank/DDBJ whole genome shotgun (WGS) entry which is preliminary data.</text>
</comment>
<dbReference type="AlphaFoldDB" id="A0A9W8MRP9"/>
<evidence type="ECO:0000313" key="2">
    <source>
        <dbReference type="EMBL" id="KAJ3500948.1"/>
    </source>
</evidence>
<evidence type="ECO:0000313" key="3">
    <source>
        <dbReference type="Proteomes" id="UP001148786"/>
    </source>
</evidence>
<feature type="compositionally biased region" description="Low complexity" evidence="1">
    <location>
        <begin position="359"/>
        <end position="374"/>
    </location>
</feature>